<reference evidence="2 3" key="1">
    <citation type="submission" date="2024-06" db="EMBL/GenBank/DDBJ databases">
        <title>Burkholderia sola in Mexico.</title>
        <authorList>
            <person name="Estrada P."/>
        </authorList>
    </citation>
    <scope>NUCLEOTIDE SEQUENCE [LARGE SCALE GENOMIC DNA]</scope>
    <source>
        <strain evidence="2 3">CpTa8-5</strain>
    </source>
</reference>
<evidence type="ECO:0000313" key="3">
    <source>
        <dbReference type="Proteomes" id="UP001548587"/>
    </source>
</evidence>
<proteinExistence type="predicted"/>
<organism evidence="2 3">
    <name type="scientific">Burkholderia sola</name>
    <dbReference type="NCBI Taxonomy" id="2843302"/>
    <lineage>
        <taxon>Bacteria</taxon>
        <taxon>Pseudomonadati</taxon>
        <taxon>Pseudomonadota</taxon>
        <taxon>Betaproteobacteria</taxon>
        <taxon>Burkholderiales</taxon>
        <taxon>Burkholderiaceae</taxon>
        <taxon>Burkholderia</taxon>
        <taxon>Burkholderia cepacia complex</taxon>
    </lineage>
</organism>
<comment type="caution">
    <text evidence="2">The sequence shown here is derived from an EMBL/GenBank/DDBJ whole genome shotgun (WGS) entry which is preliminary data.</text>
</comment>
<feature type="region of interest" description="Disordered" evidence="1">
    <location>
        <begin position="105"/>
        <end position="127"/>
    </location>
</feature>
<dbReference type="Proteomes" id="UP001548587">
    <property type="component" value="Unassembled WGS sequence"/>
</dbReference>
<dbReference type="RefSeq" id="WP_209929057.1">
    <property type="nucleotide sequence ID" value="NZ_JBEWCG010000024.1"/>
</dbReference>
<dbReference type="EMBL" id="JBEWCH010000041">
    <property type="protein sequence ID" value="MET1478977.1"/>
    <property type="molecule type" value="Genomic_DNA"/>
</dbReference>
<protein>
    <submittedName>
        <fullName evidence="2">Uncharacterized protein</fullName>
    </submittedName>
</protein>
<keyword evidence="3" id="KW-1185">Reference proteome</keyword>
<gene>
    <name evidence="2" type="ORF">ABXL37_32465</name>
</gene>
<accession>A0ABV2CIQ7</accession>
<sequence>MITAEMRKAIGERVAVRADRSGKGLIALALARAERQCSRNRRAARWRASKRAAISFRAMRGAHTFRIRVSVRYTCSIVRVSAAGARIGPPVRLSVSRDDCGRWREDSPDGALRGAGAGCDDDGAQAG</sequence>
<evidence type="ECO:0000313" key="2">
    <source>
        <dbReference type="EMBL" id="MET1478977.1"/>
    </source>
</evidence>
<name>A0ABV2CIQ7_9BURK</name>
<evidence type="ECO:0000256" key="1">
    <source>
        <dbReference type="SAM" id="MobiDB-lite"/>
    </source>
</evidence>